<comment type="caution">
    <text evidence="1">The sequence shown here is derived from an EMBL/GenBank/DDBJ whole genome shotgun (WGS) entry which is preliminary data.</text>
</comment>
<evidence type="ECO:0008006" key="3">
    <source>
        <dbReference type="Google" id="ProtNLM"/>
    </source>
</evidence>
<accession>A0ABT6JGM1</accession>
<gene>
    <name evidence="1" type="ORF">QFW80_04735</name>
</gene>
<proteinExistence type="predicted"/>
<reference evidence="1 2" key="1">
    <citation type="submission" date="2023-04" db="EMBL/GenBank/DDBJ databases">
        <title>Luteimonas sp. M1R5S18.</title>
        <authorList>
            <person name="Sun J.-Q."/>
        </authorList>
    </citation>
    <scope>NUCLEOTIDE SEQUENCE [LARGE SCALE GENOMIC DNA]</scope>
    <source>
        <strain evidence="1 2">M1R5S18</strain>
    </source>
</reference>
<sequence>MTQDLINLTLSEAQLAAVDNAVLELETQLSGLIAMSVQQRRKLMRMGDKSESFCRQTLSVPARNPPMVPLRVPLAAAQI</sequence>
<protein>
    <recommendedName>
        <fullName evidence="3">SlyX protein</fullName>
    </recommendedName>
</protein>
<organism evidence="1 2">
    <name type="scientific">Luteimonas rhizosphaericola</name>
    <dbReference type="NCBI Taxonomy" id="3042024"/>
    <lineage>
        <taxon>Bacteria</taxon>
        <taxon>Pseudomonadati</taxon>
        <taxon>Pseudomonadota</taxon>
        <taxon>Gammaproteobacteria</taxon>
        <taxon>Lysobacterales</taxon>
        <taxon>Lysobacteraceae</taxon>
        <taxon>Luteimonas</taxon>
    </lineage>
</organism>
<dbReference type="Proteomes" id="UP001156831">
    <property type="component" value="Unassembled WGS sequence"/>
</dbReference>
<dbReference type="EMBL" id="JARXRN010000020">
    <property type="protein sequence ID" value="MDH5829823.1"/>
    <property type="molecule type" value="Genomic_DNA"/>
</dbReference>
<evidence type="ECO:0000313" key="1">
    <source>
        <dbReference type="EMBL" id="MDH5829823.1"/>
    </source>
</evidence>
<keyword evidence="2" id="KW-1185">Reference proteome</keyword>
<dbReference type="RefSeq" id="WP_280600195.1">
    <property type="nucleotide sequence ID" value="NZ_JARXRN010000020.1"/>
</dbReference>
<evidence type="ECO:0000313" key="2">
    <source>
        <dbReference type="Proteomes" id="UP001156831"/>
    </source>
</evidence>
<name>A0ABT6JGM1_9GAMM</name>